<proteinExistence type="predicted"/>
<dbReference type="RefSeq" id="WP_142985639.1">
    <property type="nucleotide sequence ID" value="NZ_FXTD01000002.1"/>
</dbReference>
<evidence type="ECO:0000259" key="2">
    <source>
        <dbReference type="Pfam" id="PF24035"/>
    </source>
</evidence>
<sequence>MLSALDTTAGSNANGGELSQDEIFDVLSNRRRRFVIHALKRTEEPLDVSELSTHVTAWEVGVEPEEVTYEDRRNVYSTLQRTHLPKLEEKDIVTVDDENLVRATPTLENLDIYVEVLGSREIPWSLYYVGLAGVAVSLLLAVATDTPGFAALAPLDVGIFTVTVFGVSSIVHHVVGRRTRLGNTERPPELRTRE</sequence>
<dbReference type="InterPro" id="IPR036388">
    <property type="entry name" value="WH-like_DNA-bd_sf"/>
</dbReference>
<keyword evidence="1" id="KW-1133">Transmembrane helix</keyword>
<keyword evidence="1" id="KW-0472">Membrane</keyword>
<organism evidence="3 4">
    <name type="scientific">Halorubrum cibi</name>
    <dbReference type="NCBI Taxonomy" id="413815"/>
    <lineage>
        <taxon>Archaea</taxon>
        <taxon>Methanobacteriati</taxon>
        <taxon>Methanobacteriota</taxon>
        <taxon>Stenosarchaea group</taxon>
        <taxon>Halobacteria</taxon>
        <taxon>Halobacteriales</taxon>
        <taxon>Haloferacaceae</taxon>
        <taxon>Halorubrum</taxon>
    </lineage>
</organism>
<name>A0A521BE83_9EURY</name>
<feature type="transmembrane region" description="Helical" evidence="1">
    <location>
        <begin position="126"/>
        <end position="143"/>
    </location>
</feature>
<dbReference type="Proteomes" id="UP000319712">
    <property type="component" value="Unassembled WGS sequence"/>
</dbReference>
<gene>
    <name evidence="3" type="ORF">SAMN06264867_102214</name>
</gene>
<dbReference type="Pfam" id="PF24035">
    <property type="entry name" value="DUF7344"/>
    <property type="match status" value="1"/>
</dbReference>
<evidence type="ECO:0000313" key="3">
    <source>
        <dbReference type="EMBL" id="SMO45415.1"/>
    </source>
</evidence>
<dbReference type="AlphaFoldDB" id="A0A521BE83"/>
<accession>A0A521BE83</accession>
<keyword evidence="4" id="KW-1185">Reference proteome</keyword>
<evidence type="ECO:0000256" key="1">
    <source>
        <dbReference type="SAM" id="Phobius"/>
    </source>
</evidence>
<dbReference type="InterPro" id="IPR055768">
    <property type="entry name" value="DUF7344"/>
</dbReference>
<dbReference type="OrthoDB" id="331021at2157"/>
<dbReference type="EMBL" id="FXTD01000002">
    <property type="protein sequence ID" value="SMO45415.1"/>
    <property type="molecule type" value="Genomic_DNA"/>
</dbReference>
<feature type="transmembrane region" description="Helical" evidence="1">
    <location>
        <begin position="149"/>
        <end position="171"/>
    </location>
</feature>
<reference evidence="3 4" key="1">
    <citation type="submission" date="2017-05" db="EMBL/GenBank/DDBJ databases">
        <authorList>
            <person name="Varghese N."/>
            <person name="Submissions S."/>
        </authorList>
    </citation>
    <scope>NUCLEOTIDE SEQUENCE [LARGE SCALE GENOMIC DNA]</scope>
    <source>
        <strain evidence="3 4">DSM 19504</strain>
    </source>
</reference>
<dbReference type="Gene3D" id="1.10.10.10">
    <property type="entry name" value="Winged helix-like DNA-binding domain superfamily/Winged helix DNA-binding domain"/>
    <property type="match status" value="1"/>
</dbReference>
<feature type="domain" description="DUF7344" evidence="2">
    <location>
        <begin position="24"/>
        <end position="99"/>
    </location>
</feature>
<evidence type="ECO:0000313" key="4">
    <source>
        <dbReference type="Proteomes" id="UP000319712"/>
    </source>
</evidence>
<protein>
    <recommendedName>
        <fullName evidence="2">DUF7344 domain-containing protein</fullName>
    </recommendedName>
</protein>
<keyword evidence="1" id="KW-0812">Transmembrane</keyword>